<comment type="caution">
    <text evidence="2">The sequence shown here is derived from an EMBL/GenBank/DDBJ whole genome shotgun (WGS) entry which is preliminary data.</text>
</comment>
<evidence type="ECO:0000259" key="1">
    <source>
        <dbReference type="Pfam" id="PF06568"/>
    </source>
</evidence>
<dbReference type="InterPro" id="IPR009506">
    <property type="entry name" value="YjiS-like"/>
</dbReference>
<dbReference type="Proteomes" id="UP001589683">
    <property type="component" value="Unassembled WGS sequence"/>
</dbReference>
<organism evidence="2 3">
    <name type="scientific">Pseudohalocynthiibacter aestuariivivens</name>
    <dbReference type="NCBI Taxonomy" id="1591409"/>
    <lineage>
        <taxon>Bacteria</taxon>
        <taxon>Pseudomonadati</taxon>
        <taxon>Pseudomonadota</taxon>
        <taxon>Alphaproteobacteria</taxon>
        <taxon>Rhodobacterales</taxon>
        <taxon>Paracoccaceae</taxon>
        <taxon>Pseudohalocynthiibacter</taxon>
    </lineage>
</organism>
<reference evidence="2 3" key="1">
    <citation type="submission" date="2024-09" db="EMBL/GenBank/DDBJ databases">
        <authorList>
            <person name="Sun Q."/>
            <person name="Mori K."/>
        </authorList>
    </citation>
    <scope>NUCLEOTIDE SEQUENCE [LARGE SCALE GENOMIC DNA]</scope>
    <source>
        <strain evidence="2 3">CECT 8726</strain>
    </source>
</reference>
<gene>
    <name evidence="2" type="ORF">ACFFUT_11470</name>
</gene>
<feature type="domain" description="YjiS-like" evidence="1">
    <location>
        <begin position="31"/>
        <end position="64"/>
    </location>
</feature>
<sequence>MAMTNLQTNSALSRLNSHRELPPFSQVIVVLAAKVAQWEDRRHTRKTLKSLTVSQLEDCGLTRETADTEAARPFWKG</sequence>
<proteinExistence type="predicted"/>
<dbReference type="RefSeq" id="WP_213887961.1">
    <property type="nucleotide sequence ID" value="NZ_JAGFNU010000002.1"/>
</dbReference>
<evidence type="ECO:0000313" key="2">
    <source>
        <dbReference type="EMBL" id="MFB9232404.1"/>
    </source>
</evidence>
<keyword evidence="3" id="KW-1185">Reference proteome</keyword>
<dbReference type="Pfam" id="PF06568">
    <property type="entry name" value="YjiS-like"/>
    <property type="match status" value="1"/>
</dbReference>
<protein>
    <submittedName>
        <fullName evidence="2">DUF1127 domain-containing protein</fullName>
    </submittedName>
</protein>
<evidence type="ECO:0000313" key="3">
    <source>
        <dbReference type="Proteomes" id="UP001589683"/>
    </source>
</evidence>
<accession>A0ABV5JGB6</accession>
<dbReference type="EMBL" id="JBHMEA010000039">
    <property type="protein sequence ID" value="MFB9232404.1"/>
    <property type="molecule type" value="Genomic_DNA"/>
</dbReference>
<name>A0ABV5JGB6_9RHOB</name>